<dbReference type="InParanoid" id="Q74Z72"/>
<organism evidence="11 12">
    <name type="scientific">Eremothecium gossypii (strain ATCC 10895 / CBS 109.51 / FGSC 9923 / NRRL Y-1056)</name>
    <name type="common">Yeast</name>
    <name type="synonym">Ashbya gossypii</name>
    <dbReference type="NCBI Taxonomy" id="284811"/>
    <lineage>
        <taxon>Eukaryota</taxon>
        <taxon>Fungi</taxon>
        <taxon>Dikarya</taxon>
        <taxon>Ascomycota</taxon>
        <taxon>Saccharomycotina</taxon>
        <taxon>Saccharomycetes</taxon>
        <taxon>Saccharomycetales</taxon>
        <taxon>Saccharomycetaceae</taxon>
        <taxon>Eremothecium</taxon>
    </lineage>
</organism>
<dbReference type="Proteomes" id="UP000000591">
    <property type="component" value="Chromosome VII"/>
</dbReference>
<reference evidence="11 12" key="1">
    <citation type="journal article" date="2004" name="Science">
        <title>The Ashbya gossypii genome as a tool for mapping the ancient Saccharomyces cerevisiae genome.</title>
        <authorList>
            <person name="Dietrich F.S."/>
            <person name="Voegeli S."/>
            <person name="Brachat S."/>
            <person name="Lerch A."/>
            <person name="Gates K."/>
            <person name="Steiner S."/>
            <person name="Mohr C."/>
            <person name="Pohlmann R."/>
            <person name="Luedi P."/>
            <person name="Choi S."/>
            <person name="Wing R.A."/>
            <person name="Flavier A."/>
            <person name="Gaffney T.D."/>
            <person name="Philippsen P."/>
        </authorList>
    </citation>
    <scope>NUCLEOTIDE SEQUENCE [LARGE SCALE GENOMIC DNA]</scope>
    <source>
        <strain evidence="12">ATCC 10895 / CBS 109.51 / FGSC 9923 / NRRL Y-1056</strain>
    </source>
</reference>
<dbReference type="PROSITE" id="PS00107">
    <property type="entry name" value="PROTEIN_KINASE_ATP"/>
    <property type="match status" value="1"/>
</dbReference>
<evidence type="ECO:0000313" key="11">
    <source>
        <dbReference type="EMBL" id="AAS54824.1"/>
    </source>
</evidence>
<dbReference type="Pfam" id="PF00069">
    <property type="entry name" value="Pkinase"/>
    <property type="match status" value="1"/>
</dbReference>
<keyword evidence="4" id="KW-0418">Kinase</keyword>
<dbReference type="GO" id="GO:0004683">
    <property type="term" value="F:calcium/calmodulin-dependent protein kinase activity"/>
    <property type="evidence" value="ECO:0000318"/>
    <property type="project" value="GO_Central"/>
</dbReference>
<evidence type="ECO:0000256" key="3">
    <source>
        <dbReference type="ARBA" id="ARBA00022741"/>
    </source>
</evidence>
<dbReference type="GeneID" id="4623303"/>
<feature type="active site" description="Proton acceptor" evidence="6">
    <location>
        <position position="187"/>
    </location>
</feature>
<dbReference type="GO" id="GO:0005524">
    <property type="term" value="F:ATP binding"/>
    <property type="evidence" value="ECO:0007669"/>
    <property type="project" value="UniProtKB-UniRule"/>
</dbReference>
<dbReference type="InterPro" id="IPR008271">
    <property type="entry name" value="Ser/Thr_kinase_AS"/>
</dbReference>
<keyword evidence="12" id="KW-1185">Reference proteome</keyword>
<dbReference type="OMA" id="FEGHHHV"/>
<feature type="domain" description="Protein kinase" evidence="10">
    <location>
        <begin position="40"/>
        <end position="350"/>
    </location>
</feature>
<dbReference type="PROSITE" id="PS50011">
    <property type="entry name" value="PROTEIN_KINASE_DOM"/>
    <property type="match status" value="1"/>
</dbReference>
<dbReference type="GO" id="GO:0007165">
    <property type="term" value="P:signal transduction"/>
    <property type="evidence" value="ECO:0000318"/>
    <property type="project" value="GO_Central"/>
</dbReference>
<feature type="binding site" evidence="9">
    <location>
        <position position="69"/>
    </location>
    <ligand>
        <name>ATP</name>
        <dbReference type="ChEBI" id="CHEBI:30616"/>
    </ligand>
</feature>
<evidence type="ECO:0000313" key="12">
    <source>
        <dbReference type="Proteomes" id="UP000000591"/>
    </source>
</evidence>
<feature type="cross-link" description="Glycyl lysine isopeptide (Lys-Gly) (interchain with G-Cter in SUMO2)" evidence="8">
    <location>
        <position position="189"/>
    </location>
</feature>
<dbReference type="GO" id="GO:0005516">
    <property type="term" value="F:calmodulin binding"/>
    <property type="evidence" value="ECO:0000318"/>
    <property type="project" value="GO_Central"/>
</dbReference>
<evidence type="ECO:0000259" key="10">
    <source>
        <dbReference type="PROSITE" id="PS50011"/>
    </source>
</evidence>
<evidence type="ECO:0000256" key="8">
    <source>
        <dbReference type="PIRSR" id="PIRSR630616-3"/>
    </source>
</evidence>
<dbReference type="InterPro" id="IPR000719">
    <property type="entry name" value="Prot_kinase_dom"/>
</dbReference>
<reference evidence="12" key="2">
    <citation type="journal article" date="2013" name="G3 (Bethesda)">
        <title>Genomes of Ashbya fungi isolated from insects reveal four mating-type loci, numerous translocations, lack of transposons, and distinct gene duplications.</title>
        <authorList>
            <person name="Dietrich F.S."/>
            <person name="Voegeli S."/>
            <person name="Kuo S."/>
            <person name="Philippsen P."/>
        </authorList>
    </citation>
    <scope>GENOME REANNOTATION</scope>
    <source>
        <strain evidence="12">ATCC 10895 / CBS 109.51 / FGSC 9923 / NRRL Y-1056</strain>
    </source>
</reference>
<dbReference type="InterPro" id="IPR017441">
    <property type="entry name" value="Protein_kinase_ATP_BS"/>
</dbReference>
<dbReference type="RefSeq" id="NP_987000.1">
    <property type="nucleotide sequence ID" value="NM_212062.1"/>
</dbReference>
<sequence>MPQAGELMITPGLMNNNTAGTWPPCDSTILGVPTSNCKYVTTTSKLGDGNFSVVKECMNLQTKVRYAMKLIPKRLVRGRLQLIQREVMVLKHVHARTHQYESGRGEHEKGMERHGTFDGHHHVLQLFDYFETKDNIVLVTQLCEQSDLYDCIINSGSLDIDTQVKPYVACLLSALDFLHQSGVIHRDIKAENILFRLRETVPSTDAKYDVRAHDLIIADFGLAVGKEDRSSLKEYVGTLSYLAPELVRCKDMKTMTPAEAERIPEYGAAVDIWALGVLCYFMMSGYMPFDCEDDAETSDCILKGDYYVDEEARANANESYNSCWNFMQRCFTMDDNIRPRAHELMGHAFMREYFQSAAANDFASIPLLERSRSSNSLHHLAPPSRAPFISSGVPVINERPVPRVGSRERNLDKLRDTLRKTLSLTSLEPMRFVAQANTPNPNKKNSTFVLEPAPPTGSLMNGCFSVTPESKSNLNTPVLSRRSSGQSVIDTAVTTMRSYSTKGQRGKLLAGNVPEIERHRVPQFHFGDDDE</sequence>
<dbReference type="KEGG" id="ago:AGOS_AGR334W"/>
<dbReference type="AlphaFoldDB" id="Q74Z72"/>
<evidence type="ECO:0000256" key="6">
    <source>
        <dbReference type="PIRSR" id="PIRSR630616-1"/>
    </source>
</evidence>
<dbReference type="PROSITE" id="PS00108">
    <property type="entry name" value="PROTEIN_KINASE_ST"/>
    <property type="match status" value="1"/>
</dbReference>
<dbReference type="OrthoDB" id="40902at2759"/>
<accession>Q74Z72</accession>
<keyword evidence="1" id="KW-0723">Serine/threonine-protein kinase</keyword>
<gene>
    <name evidence="11" type="ORF">AGOS_AGR334W</name>
</gene>
<evidence type="ECO:0000256" key="1">
    <source>
        <dbReference type="ARBA" id="ARBA00022527"/>
    </source>
</evidence>
<dbReference type="GO" id="GO:0005634">
    <property type="term" value="C:nucleus"/>
    <property type="evidence" value="ECO:0000318"/>
    <property type="project" value="GO_Central"/>
</dbReference>
<dbReference type="EMBL" id="AE016820">
    <property type="protein sequence ID" value="AAS54824.1"/>
    <property type="molecule type" value="Genomic_DNA"/>
</dbReference>
<dbReference type="STRING" id="284811.Q74Z72"/>
<dbReference type="InterPro" id="IPR011009">
    <property type="entry name" value="Kinase-like_dom_sf"/>
</dbReference>
<dbReference type="GO" id="GO:0034599">
    <property type="term" value="P:cellular response to oxidative stress"/>
    <property type="evidence" value="ECO:0000318"/>
    <property type="project" value="GO_Central"/>
</dbReference>
<feature type="binding site" evidence="7">
    <location>
        <begin position="191"/>
        <end position="192"/>
    </location>
    <ligand>
        <name>ATP</name>
        <dbReference type="ChEBI" id="CHEBI:30616"/>
    </ligand>
</feature>
<keyword evidence="2" id="KW-0808">Transferase</keyword>
<dbReference type="Gene3D" id="3.30.200.20">
    <property type="entry name" value="Phosphorylase Kinase, domain 1"/>
    <property type="match status" value="1"/>
</dbReference>
<dbReference type="SMART" id="SM00220">
    <property type="entry name" value="S_TKc"/>
    <property type="match status" value="1"/>
</dbReference>
<name>Q74Z72_EREGS</name>
<feature type="binding site" evidence="7">
    <location>
        <position position="219"/>
    </location>
    <ligand>
        <name>ATP</name>
        <dbReference type="ChEBI" id="CHEBI:30616"/>
    </ligand>
</feature>
<keyword evidence="5 7" id="KW-0067">ATP-binding</keyword>
<dbReference type="HOGENOM" id="CLU_465513_0_0_1"/>
<proteinExistence type="predicted"/>
<dbReference type="eggNOG" id="KOG0032">
    <property type="taxonomic scope" value="Eukaryota"/>
</dbReference>
<dbReference type="Gene3D" id="1.10.510.10">
    <property type="entry name" value="Transferase(Phosphotransferase) domain 1"/>
    <property type="match status" value="1"/>
</dbReference>
<dbReference type="SUPFAM" id="SSF56112">
    <property type="entry name" value="Protein kinase-like (PK-like)"/>
    <property type="match status" value="1"/>
</dbReference>
<evidence type="ECO:0000256" key="9">
    <source>
        <dbReference type="PROSITE-ProRule" id="PRU10141"/>
    </source>
</evidence>
<evidence type="ECO:0000256" key="5">
    <source>
        <dbReference type="ARBA" id="ARBA00022840"/>
    </source>
</evidence>
<dbReference type="GO" id="GO:0005737">
    <property type="term" value="C:cytoplasm"/>
    <property type="evidence" value="ECO:0000318"/>
    <property type="project" value="GO_Central"/>
</dbReference>
<evidence type="ECO:0000256" key="7">
    <source>
        <dbReference type="PIRSR" id="PIRSR630616-2"/>
    </source>
</evidence>
<dbReference type="InterPro" id="IPR030616">
    <property type="entry name" value="Aur-like"/>
</dbReference>
<keyword evidence="3 7" id="KW-0547">Nucleotide-binding</keyword>
<evidence type="ECO:0000256" key="4">
    <source>
        <dbReference type="ARBA" id="ARBA00022777"/>
    </source>
</evidence>
<protein>
    <submittedName>
        <fullName evidence="11">AGR334Wp</fullName>
    </submittedName>
</protein>
<evidence type="ECO:0000256" key="2">
    <source>
        <dbReference type="ARBA" id="ARBA00022679"/>
    </source>
</evidence>
<dbReference type="PANTHER" id="PTHR24350">
    <property type="entry name" value="SERINE/THREONINE-PROTEIN KINASE IAL-RELATED"/>
    <property type="match status" value="1"/>
</dbReference>
<dbReference type="FunFam" id="1.10.510.10:FF:002307">
    <property type="match status" value="1"/>
</dbReference>
<dbReference type="FunCoup" id="Q74Z72">
    <property type="interactions" value="299"/>
</dbReference>